<dbReference type="Proteomes" id="UP000014937">
    <property type="component" value="Unassembled WGS sequence"/>
</dbReference>
<dbReference type="EMBL" id="CBGL010000118">
    <property type="protein sequence ID" value="CDD12203.1"/>
    <property type="molecule type" value="Genomic_DNA"/>
</dbReference>
<evidence type="ECO:0008006" key="4">
    <source>
        <dbReference type="Google" id="ProtNLM"/>
    </source>
</evidence>
<evidence type="ECO:0000256" key="1">
    <source>
        <dbReference type="SAM" id="Phobius"/>
    </source>
</evidence>
<feature type="transmembrane region" description="Helical" evidence="1">
    <location>
        <begin position="9"/>
        <end position="27"/>
    </location>
</feature>
<keyword evidence="1" id="KW-1133">Transmembrane helix</keyword>
<accession>R6WM17</accession>
<name>R6WM17_9FIRM</name>
<dbReference type="HOGENOM" id="CLU_1466922_0_0_9"/>
<keyword evidence="1" id="KW-0472">Membrane</keyword>
<gene>
    <name evidence="2" type="ORF">BN587_00895</name>
</gene>
<evidence type="ECO:0000313" key="3">
    <source>
        <dbReference type="Proteomes" id="UP000014937"/>
    </source>
</evidence>
<evidence type="ECO:0000313" key="2">
    <source>
        <dbReference type="EMBL" id="CDD12203.1"/>
    </source>
</evidence>
<proteinExistence type="predicted"/>
<protein>
    <recommendedName>
        <fullName evidence="4">Lipoprotein</fullName>
    </recommendedName>
</protein>
<dbReference type="PROSITE" id="PS51257">
    <property type="entry name" value="PROKAR_LIPOPROTEIN"/>
    <property type="match status" value="1"/>
</dbReference>
<keyword evidence="1" id="KW-0812">Transmembrane</keyword>
<sequence>MFTTRTKNIIALLLSFAIGAGCCYLYLRGDNKASEPLQSSSDSKGGLLSTTGIHAETKDNPKEEDLVLSNKYVAVINGEKVSVPIVKRTAGTINQPDSTSGSANDASPGVKATVEQTVDLTPVLSKLRPSWELGAGVSYVNERAYVPISIQRNYQADKALELTVLVDTDGKAKGAMVQHKWLIK</sequence>
<reference evidence="2" key="1">
    <citation type="submission" date="2012-11" db="EMBL/GenBank/DDBJ databases">
        <title>Dependencies among metagenomic species, viruses, plasmids and units of genetic variation.</title>
        <authorList>
            <person name="Nielsen H.B."/>
            <person name="Almeida M."/>
            <person name="Juncker A.S."/>
            <person name="Rasmussen S."/>
            <person name="Li J."/>
            <person name="Sunagawa S."/>
            <person name="Plichta D."/>
            <person name="Gautier L."/>
            <person name="Le Chatelier E."/>
            <person name="Peletier E."/>
            <person name="Bonde I."/>
            <person name="Nielsen T."/>
            <person name="Manichanh C."/>
            <person name="Arumugam M."/>
            <person name="Batto J."/>
            <person name="Santos M.B.Q.D."/>
            <person name="Blom N."/>
            <person name="Borruel N."/>
            <person name="Burgdorf K.S."/>
            <person name="Boumezbeur F."/>
            <person name="Casellas F."/>
            <person name="Dore J."/>
            <person name="Guarner F."/>
            <person name="Hansen T."/>
            <person name="Hildebrand F."/>
            <person name="Kaas R.S."/>
            <person name="Kennedy S."/>
            <person name="Kristiansen K."/>
            <person name="Kultima J.R."/>
            <person name="Leonard P."/>
            <person name="Levenez F."/>
            <person name="Lund O."/>
            <person name="Moumen B."/>
            <person name="Le Paslier D."/>
            <person name="Pons N."/>
            <person name="Pedersen O."/>
            <person name="Prifti E."/>
            <person name="Qin J."/>
            <person name="Raes J."/>
            <person name="Tap J."/>
            <person name="Tims S."/>
            <person name="Ussery D.W."/>
            <person name="Yamada T."/>
            <person name="MetaHit consortium"/>
            <person name="Renault P."/>
            <person name="Sicheritz-Ponten T."/>
            <person name="Bork P."/>
            <person name="Wang J."/>
            <person name="Brunak S."/>
            <person name="Ehrlich S.D."/>
        </authorList>
    </citation>
    <scope>NUCLEOTIDE SEQUENCE [LARGE SCALE GENOMIC DNA]</scope>
</reference>
<dbReference type="AlphaFoldDB" id="R6WM17"/>
<organism evidence="2 3">
    <name type="scientific">Phascolarctobacterium succinatutens CAG:287</name>
    <dbReference type="NCBI Taxonomy" id="1263101"/>
    <lineage>
        <taxon>Bacteria</taxon>
        <taxon>Bacillati</taxon>
        <taxon>Bacillota</taxon>
        <taxon>Negativicutes</taxon>
        <taxon>Acidaminococcales</taxon>
        <taxon>Acidaminococcaceae</taxon>
        <taxon>Phascolarctobacterium</taxon>
    </lineage>
</organism>
<comment type="caution">
    <text evidence="2">The sequence shown here is derived from an EMBL/GenBank/DDBJ whole genome shotgun (WGS) entry which is preliminary data.</text>
</comment>